<dbReference type="AlphaFoldDB" id="E4V637"/>
<proteinExistence type="predicted"/>
<feature type="region of interest" description="Disordered" evidence="1">
    <location>
        <begin position="96"/>
        <end position="136"/>
    </location>
</feature>
<name>E4V637_ARTGP</name>
<evidence type="ECO:0000313" key="2">
    <source>
        <dbReference type="EMBL" id="EFR05220.1"/>
    </source>
</evidence>
<dbReference type="Proteomes" id="UP000002669">
    <property type="component" value="Unassembled WGS sequence"/>
</dbReference>
<sequence length="159" mass="16503">MVSTTASSPMPSSTALCGTPTQYDLPVKDVACGVPNRNNNPDLMKMCCNGAPVVAYDNDCALYCLAYKQSADALTHCLFDGKLPYQDAWCNRKNTNETATQTSLPSETGSPSESSSPSSSASTTESGSPKPTGNSAPGGRFSTAFAVIFTVGIIVGVMV</sequence>
<organism evidence="3">
    <name type="scientific">Arthroderma gypseum (strain ATCC MYA-4604 / CBS 118893)</name>
    <name type="common">Microsporum gypseum</name>
    <dbReference type="NCBI Taxonomy" id="535722"/>
    <lineage>
        <taxon>Eukaryota</taxon>
        <taxon>Fungi</taxon>
        <taxon>Dikarya</taxon>
        <taxon>Ascomycota</taxon>
        <taxon>Pezizomycotina</taxon>
        <taxon>Eurotiomycetes</taxon>
        <taxon>Eurotiomycetidae</taxon>
        <taxon>Onygenales</taxon>
        <taxon>Arthrodermataceae</taxon>
        <taxon>Nannizzia</taxon>
    </lineage>
</organism>
<dbReference type="STRING" id="535722.E4V637"/>
<dbReference type="OrthoDB" id="3520229at2759"/>
<accession>E4V637</accession>
<dbReference type="VEuPathDB" id="FungiDB:MGYG_08233"/>
<dbReference type="GeneID" id="10024565"/>
<dbReference type="eggNOG" id="ENOG502SUQ0">
    <property type="taxonomic scope" value="Eukaryota"/>
</dbReference>
<feature type="compositionally biased region" description="Low complexity" evidence="1">
    <location>
        <begin position="102"/>
        <end position="129"/>
    </location>
</feature>
<gene>
    <name evidence="2" type="ORF">MGYG_08233</name>
</gene>
<dbReference type="EMBL" id="DS989830">
    <property type="protein sequence ID" value="EFR05220.1"/>
    <property type="molecule type" value="Genomic_DNA"/>
</dbReference>
<dbReference type="InParanoid" id="E4V637"/>
<evidence type="ECO:0000256" key="1">
    <source>
        <dbReference type="SAM" id="MobiDB-lite"/>
    </source>
</evidence>
<evidence type="ECO:0000313" key="3">
    <source>
        <dbReference type="Proteomes" id="UP000002669"/>
    </source>
</evidence>
<dbReference type="RefSeq" id="XP_003169327.1">
    <property type="nucleotide sequence ID" value="XM_003169279.1"/>
</dbReference>
<protein>
    <submittedName>
        <fullName evidence="2">Uncharacterized protein</fullName>
    </submittedName>
</protein>
<reference evidence="3" key="1">
    <citation type="journal article" date="2012" name="MBio">
        <title>Comparative genome analysis of Trichophyton rubrum and related dermatophytes reveals candidate genes involved in infection.</title>
        <authorList>
            <person name="Martinez D.A."/>
            <person name="Oliver B.G."/>
            <person name="Graeser Y."/>
            <person name="Goldberg J.M."/>
            <person name="Li W."/>
            <person name="Martinez-Rossi N.M."/>
            <person name="Monod M."/>
            <person name="Shelest E."/>
            <person name="Barton R.C."/>
            <person name="Birch E."/>
            <person name="Brakhage A.A."/>
            <person name="Chen Z."/>
            <person name="Gurr S.J."/>
            <person name="Heiman D."/>
            <person name="Heitman J."/>
            <person name="Kosti I."/>
            <person name="Rossi A."/>
            <person name="Saif S."/>
            <person name="Samalova M."/>
            <person name="Saunders C.W."/>
            <person name="Shea T."/>
            <person name="Summerbell R.C."/>
            <person name="Xu J."/>
            <person name="Young S."/>
            <person name="Zeng Q."/>
            <person name="Birren B.W."/>
            <person name="Cuomo C.A."/>
            <person name="White T.C."/>
        </authorList>
    </citation>
    <scope>NUCLEOTIDE SEQUENCE [LARGE SCALE GENOMIC DNA]</scope>
    <source>
        <strain evidence="3">ATCC MYA-4604 / CBS 118893</strain>
    </source>
</reference>
<dbReference type="HOGENOM" id="CLU_108553_1_0_1"/>
<keyword evidence="3" id="KW-1185">Reference proteome</keyword>
<dbReference type="OMA" id="VAWEDVW"/>